<dbReference type="AlphaFoldDB" id="A0A6J4I6Q5"/>
<name>A0A6J4I6Q5_9ACTN</name>
<feature type="compositionally biased region" description="Basic and acidic residues" evidence="1">
    <location>
        <begin position="36"/>
        <end position="46"/>
    </location>
</feature>
<feature type="compositionally biased region" description="Basic residues" evidence="1">
    <location>
        <begin position="1"/>
        <end position="10"/>
    </location>
</feature>
<feature type="compositionally biased region" description="Basic and acidic residues" evidence="1">
    <location>
        <begin position="74"/>
        <end position="89"/>
    </location>
</feature>
<feature type="non-terminal residue" evidence="2">
    <location>
        <position position="100"/>
    </location>
</feature>
<feature type="compositionally biased region" description="Low complexity" evidence="1">
    <location>
        <begin position="12"/>
        <end position="35"/>
    </location>
</feature>
<feature type="compositionally biased region" description="Low complexity" evidence="1">
    <location>
        <begin position="58"/>
        <end position="67"/>
    </location>
</feature>
<reference evidence="2" key="1">
    <citation type="submission" date="2020-02" db="EMBL/GenBank/DDBJ databases">
        <authorList>
            <person name="Meier V. D."/>
        </authorList>
    </citation>
    <scope>NUCLEOTIDE SEQUENCE</scope>
    <source>
        <strain evidence="2">AVDCRST_MAG41</strain>
    </source>
</reference>
<evidence type="ECO:0000313" key="2">
    <source>
        <dbReference type="EMBL" id="CAA9242953.1"/>
    </source>
</evidence>
<feature type="non-terminal residue" evidence="2">
    <location>
        <position position="1"/>
    </location>
</feature>
<protein>
    <submittedName>
        <fullName evidence="2">Repressor CsoR of the copZA operon</fullName>
    </submittedName>
</protein>
<accession>A0A6J4I6Q5</accession>
<sequence>GQHGSRHPRVLGHQGRAAQAAAADRGAGPGTAAPGGERHLLHRRADPGVGGHQGAGGVRAVPAGRAPQALRRRGAAERGRGGRREDRRGLGRHRPPRPVL</sequence>
<proteinExistence type="predicted"/>
<evidence type="ECO:0000256" key="1">
    <source>
        <dbReference type="SAM" id="MobiDB-lite"/>
    </source>
</evidence>
<dbReference type="EMBL" id="CADCTP010000141">
    <property type="protein sequence ID" value="CAA9242953.1"/>
    <property type="molecule type" value="Genomic_DNA"/>
</dbReference>
<gene>
    <name evidence="2" type="ORF">AVDCRST_MAG41-1540</name>
</gene>
<feature type="region of interest" description="Disordered" evidence="1">
    <location>
        <begin position="1"/>
        <end position="100"/>
    </location>
</feature>
<organism evidence="2">
    <name type="scientific">uncultured Mycobacteriales bacterium</name>
    <dbReference type="NCBI Taxonomy" id="581187"/>
    <lineage>
        <taxon>Bacteria</taxon>
        <taxon>Bacillati</taxon>
        <taxon>Actinomycetota</taxon>
        <taxon>Actinomycetes</taxon>
        <taxon>Mycobacteriales</taxon>
        <taxon>environmental samples</taxon>
    </lineage>
</organism>
<feature type="compositionally biased region" description="Gly residues" evidence="1">
    <location>
        <begin position="48"/>
        <end position="57"/>
    </location>
</feature>
<feature type="compositionally biased region" description="Basic residues" evidence="1">
    <location>
        <begin position="90"/>
        <end position="100"/>
    </location>
</feature>